<dbReference type="KEGG" id="hir:HETIRDRAFT_306610"/>
<feature type="region of interest" description="Disordered" evidence="1">
    <location>
        <begin position="1"/>
        <end position="105"/>
    </location>
</feature>
<gene>
    <name evidence="2" type="ORF">HETIRDRAFT_306610</name>
</gene>
<evidence type="ECO:0000313" key="2">
    <source>
        <dbReference type="EMBL" id="ETW87034.1"/>
    </source>
</evidence>
<dbReference type="EMBL" id="KI925454">
    <property type="protein sequence ID" value="ETW87034.1"/>
    <property type="molecule type" value="Genomic_DNA"/>
</dbReference>
<dbReference type="OrthoDB" id="3269666at2759"/>
<keyword evidence="3" id="KW-1185">Reference proteome</keyword>
<dbReference type="RefSeq" id="XP_009540984.1">
    <property type="nucleotide sequence ID" value="XM_009542689.1"/>
</dbReference>
<evidence type="ECO:0000313" key="3">
    <source>
        <dbReference type="Proteomes" id="UP000030671"/>
    </source>
</evidence>
<dbReference type="HOGENOM" id="CLU_087665_0_0_1"/>
<feature type="compositionally biased region" description="Low complexity" evidence="1">
    <location>
        <begin position="32"/>
        <end position="44"/>
    </location>
</feature>
<accession>W4KMV2</accession>
<evidence type="ECO:0000256" key="1">
    <source>
        <dbReference type="SAM" id="MobiDB-lite"/>
    </source>
</evidence>
<proteinExistence type="predicted"/>
<name>W4KMV2_HETIT</name>
<protein>
    <submittedName>
        <fullName evidence="2">Uncharacterized protein</fullName>
    </submittedName>
</protein>
<dbReference type="AlphaFoldDB" id="W4KMV2"/>
<reference evidence="2 3" key="1">
    <citation type="journal article" date="2012" name="New Phytol.">
        <title>Insight into trade-off between wood decay and parasitism from the genome of a fungal forest pathogen.</title>
        <authorList>
            <person name="Olson A."/>
            <person name="Aerts A."/>
            <person name="Asiegbu F."/>
            <person name="Belbahri L."/>
            <person name="Bouzid O."/>
            <person name="Broberg A."/>
            <person name="Canback B."/>
            <person name="Coutinho P.M."/>
            <person name="Cullen D."/>
            <person name="Dalman K."/>
            <person name="Deflorio G."/>
            <person name="van Diepen L.T."/>
            <person name="Dunand C."/>
            <person name="Duplessis S."/>
            <person name="Durling M."/>
            <person name="Gonthier P."/>
            <person name="Grimwood J."/>
            <person name="Fossdal C.G."/>
            <person name="Hansson D."/>
            <person name="Henrissat B."/>
            <person name="Hietala A."/>
            <person name="Himmelstrand K."/>
            <person name="Hoffmeister D."/>
            <person name="Hogberg N."/>
            <person name="James T.Y."/>
            <person name="Karlsson M."/>
            <person name="Kohler A."/>
            <person name="Kues U."/>
            <person name="Lee Y.H."/>
            <person name="Lin Y.C."/>
            <person name="Lind M."/>
            <person name="Lindquist E."/>
            <person name="Lombard V."/>
            <person name="Lucas S."/>
            <person name="Lunden K."/>
            <person name="Morin E."/>
            <person name="Murat C."/>
            <person name="Park J."/>
            <person name="Raffaello T."/>
            <person name="Rouze P."/>
            <person name="Salamov A."/>
            <person name="Schmutz J."/>
            <person name="Solheim H."/>
            <person name="Stahlberg J."/>
            <person name="Velez H."/>
            <person name="de Vries R.P."/>
            <person name="Wiebenga A."/>
            <person name="Woodward S."/>
            <person name="Yakovlev I."/>
            <person name="Garbelotto M."/>
            <person name="Martin F."/>
            <person name="Grigoriev I.V."/>
            <person name="Stenlid J."/>
        </authorList>
    </citation>
    <scope>NUCLEOTIDE SEQUENCE [LARGE SCALE GENOMIC DNA]</scope>
    <source>
        <strain evidence="2 3">TC 32-1</strain>
    </source>
</reference>
<organism evidence="2 3">
    <name type="scientific">Heterobasidion irregulare (strain TC 32-1)</name>
    <dbReference type="NCBI Taxonomy" id="747525"/>
    <lineage>
        <taxon>Eukaryota</taxon>
        <taxon>Fungi</taxon>
        <taxon>Dikarya</taxon>
        <taxon>Basidiomycota</taxon>
        <taxon>Agaricomycotina</taxon>
        <taxon>Agaricomycetes</taxon>
        <taxon>Russulales</taxon>
        <taxon>Bondarzewiaceae</taxon>
        <taxon>Heterobasidion</taxon>
        <taxon>Heterobasidion annosum species complex</taxon>
    </lineage>
</organism>
<dbReference type="GeneID" id="20669424"/>
<dbReference type="eggNOG" id="ENOG502STC7">
    <property type="taxonomic scope" value="Eukaryota"/>
</dbReference>
<dbReference type="STRING" id="747525.W4KMV2"/>
<feature type="compositionally biased region" description="Polar residues" evidence="1">
    <location>
        <begin position="56"/>
        <end position="79"/>
    </location>
</feature>
<dbReference type="InParanoid" id="W4KMV2"/>
<feature type="compositionally biased region" description="Low complexity" evidence="1">
    <location>
        <begin position="253"/>
        <end position="267"/>
    </location>
</feature>
<sequence>MFAQRHVTTAAGIEAQTSTSGLAQEVHRQADNAKNAAEEAAATARSVPSHPAAQPAGSTTTAANVEAQAPTQLSASQIRATAGQTQSAAEEAAATAHTKGPKVTGNAGDAVTQFEANVKATTDAAVAQGQHDVHAAAVAGSGYLDQAKHLAASAFATAQSYLPASPVGSKPNPAATTQTHSITETLGSTVSSATEAAKSYLASAQVASQPHVDQAKVTLAHSIESAKDYLGGEHKPAGSSGIPPTTAPLESGPHTTTTPYPSTTKNTLIGENEKKGI</sequence>
<feature type="region of interest" description="Disordered" evidence="1">
    <location>
        <begin position="229"/>
        <end position="277"/>
    </location>
</feature>
<dbReference type="Proteomes" id="UP000030671">
    <property type="component" value="Unassembled WGS sequence"/>
</dbReference>
<feature type="compositionally biased region" description="Low complexity" evidence="1">
    <location>
        <begin position="80"/>
        <end position="98"/>
    </location>
</feature>